<dbReference type="PROSITE" id="PS51184">
    <property type="entry name" value="JMJC"/>
    <property type="match status" value="1"/>
</dbReference>
<evidence type="ECO:0000313" key="3">
    <source>
        <dbReference type="EMBL" id="CAD9011585.1"/>
    </source>
</evidence>
<dbReference type="Pfam" id="PF13621">
    <property type="entry name" value="Cupin_8"/>
    <property type="match status" value="1"/>
</dbReference>
<dbReference type="InterPro" id="IPR041667">
    <property type="entry name" value="Cupin_8"/>
</dbReference>
<dbReference type="Gene3D" id="2.60.120.650">
    <property type="entry name" value="Cupin"/>
    <property type="match status" value="1"/>
</dbReference>
<feature type="signal peptide" evidence="1">
    <location>
        <begin position="1"/>
        <end position="30"/>
    </location>
</feature>
<protein>
    <recommendedName>
        <fullName evidence="2">JmjC domain-containing protein</fullName>
    </recommendedName>
</protein>
<keyword evidence="1" id="KW-0732">Signal</keyword>
<reference evidence="3" key="1">
    <citation type="submission" date="2021-01" db="EMBL/GenBank/DDBJ databases">
        <authorList>
            <person name="Corre E."/>
            <person name="Pelletier E."/>
            <person name="Niang G."/>
            <person name="Scheremetjew M."/>
            <person name="Finn R."/>
            <person name="Kale V."/>
            <person name="Holt S."/>
            <person name="Cochrane G."/>
            <person name="Meng A."/>
            <person name="Brown T."/>
            <person name="Cohen L."/>
        </authorList>
    </citation>
    <scope>NUCLEOTIDE SEQUENCE</scope>
    <source>
        <strain evidence="3">NIES-381</strain>
    </source>
</reference>
<evidence type="ECO:0000256" key="1">
    <source>
        <dbReference type="SAM" id="SignalP"/>
    </source>
</evidence>
<dbReference type="PANTHER" id="PTHR12461">
    <property type="entry name" value="HYPOXIA-INDUCIBLE FACTOR 1 ALPHA INHIBITOR-RELATED"/>
    <property type="match status" value="1"/>
</dbReference>
<dbReference type="SMART" id="SM00558">
    <property type="entry name" value="JmjC"/>
    <property type="match status" value="1"/>
</dbReference>
<organism evidence="3">
    <name type="scientific">Eutreptiella gymnastica</name>
    <dbReference type="NCBI Taxonomy" id="73025"/>
    <lineage>
        <taxon>Eukaryota</taxon>
        <taxon>Discoba</taxon>
        <taxon>Euglenozoa</taxon>
        <taxon>Euglenida</taxon>
        <taxon>Spirocuta</taxon>
        <taxon>Euglenophyceae</taxon>
        <taxon>Eutreptiales</taxon>
        <taxon>Eutreptiaceae</taxon>
        <taxon>Eutreptiella</taxon>
    </lineage>
</organism>
<sequence>MAVICYHAKTPLVWSLAQVVSSVWLTSALSMPTTVDVALKGAESFAWSQWGPGPREARAPVEVPEYKEGYTPDLSRPFIVRGLLHGDRVLDSWTAEFFEQPPVGDLVVDFFSDARRFDTVPDARAPLMDIIRNITAGGPQKIGTEMVFRRFPELLHNLNTTWLQEVFQYRFDSSQIGQTLTMPLFYARGLPGLTTRTDLHCEPIGNAMLMVSGSKRWLMLPPSQSSWLRPQVAPDGRAYVYATLDPTDPALQALERYEVLVEAGDMLWVPPWTWHRVDYIPAVAALSVSLFHFRALEFLMNNPLFALSLWPNLLKEALGLKMQ</sequence>
<dbReference type="EMBL" id="HBGA01061208">
    <property type="protein sequence ID" value="CAD9011585.1"/>
    <property type="molecule type" value="Transcribed_RNA"/>
</dbReference>
<evidence type="ECO:0000259" key="2">
    <source>
        <dbReference type="PROSITE" id="PS51184"/>
    </source>
</evidence>
<dbReference type="AlphaFoldDB" id="A0A7S1NDK8"/>
<feature type="domain" description="JmjC" evidence="2">
    <location>
        <begin position="123"/>
        <end position="307"/>
    </location>
</feature>
<name>A0A7S1NDK8_9EUGL</name>
<dbReference type="PANTHER" id="PTHR12461:SF105">
    <property type="entry name" value="HYPOXIA-INDUCIBLE FACTOR 1-ALPHA INHIBITOR"/>
    <property type="match status" value="1"/>
</dbReference>
<feature type="chain" id="PRO_5030889860" description="JmjC domain-containing protein" evidence="1">
    <location>
        <begin position="31"/>
        <end position="323"/>
    </location>
</feature>
<proteinExistence type="predicted"/>
<gene>
    <name evidence="3" type="ORF">EGYM00392_LOCUS22686</name>
</gene>
<dbReference type="InterPro" id="IPR003347">
    <property type="entry name" value="JmjC_dom"/>
</dbReference>
<accession>A0A7S1NDK8</accession>
<dbReference type="SUPFAM" id="SSF51197">
    <property type="entry name" value="Clavaminate synthase-like"/>
    <property type="match status" value="1"/>
</dbReference>